<comment type="caution">
    <text evidence="2">The sequence shown here is derived from an EMBL/GenBank/DDBJ whole genome shotgun (WGS) entry which is preliminary data.</text>
</comment>
<evidence type="ECO:0000313" key="3">
    <source>
        <dbReference type="Proteomes" id="UP000287033"/>
    </source>
</evidence>
<reference evidence="2 3" key="1">
    <citation type="journal article" date="2018" name="Nat. Ecol. Evol.">
        <title>Shark genomes provide insights into elasmobranch evolution and the origin of vertebrates.</title>
        <authorList>
            <person name="Hara Y"/>
            <person name="Yamaguchi K"/>
            <person name="Onimaru K"/>
            <person name="Kadota M"/>
            <person name="Koyanagi M"/>
            <person name="Keeley SD"/>
            <person name="Tatsumi K"/>
            <person name="Tanaka K"/>
            <person name="Motone F"/>
            <person name="Kageyama Y"/>
            <person name="Nozu R"/>
            <person name="Adachi N"/>
            <person name="Nishimura O"/>
            <person name="Nakagawa R"/>
            <person name="Tanegashima C"/>
            <person name="Kiyatake I"/>
            <person name="Matsumoto R"/>
            <person name="Murakumo K"/>
            <person name="Nishida K"/>
            <person name="Terakita A"/>
            <person name="Kuratani S"/>
            <person name="Sato K"/>
            <person name="Hyodo S Kuraku.S."/>
        </authorList>
    </citation>
    <scope>NUCLEOTIDE SEQUENCE [LARGE SCALE GENOMIC DNA]</scope>
</reference>
<sequence>MASCRSCVGQWFILSGICERPDSTVTSSSRPVELNFELAAVSVQLEDRVRLLSEGGPRPFGPLSTSGPTSVPATPTIKRKAPAALHSLRISGREKDSRVHKAADLSKQEDRGRSNAEMISLIQIMTKKTHELG</sequence>
<keyword evidence="3" id="KW-1185">Reference proteome</keyword>
<name>A0A401T742_CHIPU</name>
<evidence type="ECO:0000313" key="2">
    <source>
        <dbReference type="EMBL" id="GCC38459.1"/>
    </source>
</evidence>
<accession>A0A401T742</accession>
<proteinExistence type="predicted"/>
<evidence type="ECO:0000256" key="1">
    <source>
        <dbReference type="SAM" id="MobiDB-lite"/>
    </source>
</evidence>
<dbReference type="EMBL" id="BEZZ01001189">
    <property type="protein sequence ID" value="GCC38459.1"/>
    <property type="molecule type" value="Genomic_DNA"/>
</dbReference>
<feature type="region of interest" description="Disordered" evidence="1">
    <location>
        <begin position="54"/>
        <end position="114"/>
    </location>
</feature>
<feature type="compositionally biased region" description="Basic and acidic residues" evidence="1">
    <location>
        <begin position="91"/>
        <end position="114"/>
    </location>
</feature>
<feature type="compositionally biased region" description="Polar residues" evidence="1">
    <location>
        <begin position="63"/>
        <end position="73"/>
    </location>
</feature>
<dbReference type="AlphaFoldDB" id="A0A401T742"/>
<organism evidence="2 3">
    <name type="scientific">Chiloscyllium punctatum</name>
    <name type="common">Brownbanded bambooshark</name>
    <name type="synonym">Hemiscyllium punctatum</name>
    <dbReference type="NCBI Taxonomy" id="137246"/>
    <lineage>
        <taxon>Eukaryota</taxon>
        <taxon>Metazoa</taxon>
        <taxon>Chordata</taxon>
        <taxon>Craniata</taxon>
        <taxon>Vertebrata</taxon>
        <taxon>Chondrichthyes</taxon>
        <taxon>Elasmobranchii</taxon>
        <taxon>Galeomorphii</taxon>
        <taxon>Galeoidea</taxon>
        <taxon>Orectolobiformes</taxon>
        <taxon>Hemiscylliidae</taxon>
        <taxon>Chiloscyllium</taxon>
    </lineage>
</organism>
<protein>
    <submittedName>
        <fullName evidence="2">Uncharacterized protein</fullName>
    </submittedName>
</protein>
<dbReference type="Proteomes" id="UP000287033">
    <property type="component" value="Unassembled WGS sequence"/>
</dbReference>
<gene>
    <name evidence="2" type="ORF">chiPu_0016973</name>
</gene>